<feature type="region of interest" description="Disordered" evidence="1">
    <location>
        <begin position="1"/>
        <end position="58"/>
    </location>
</feature>
<gene>
    <name evidence="2" type="ORF">MKW98_026894</name>
</gene>
<protein>
    <submittedName>
        <fullName evidence="2">Uncharacterized protein</fullName>
    </submittedName>
</protein>
<dbReference type="AlphaFoldDB" id="A0AAD4XKL5"/>
<reference evidence="2" key="1">
    <citation type="submission" date="2022-04" db="EMBL/GenBank/DDBJ databases">
        <title>A functionally conserved STORR gene fusion in Papaver species that diverged 16.8 million years ago.</title>
        <authorList>
            <person name="Catania T."/>
        </authorList>
    </citation>
    <scope>NUCLEOTIDE SEQUENCE</scope>
    <source>
        <strain evidence="2">S-188037</strain>
    </source>
</reference>
<name>A0AAD4XKL5_9MAGN</name>
<organism evidence="2 3">
    <name type="scientific">Papaver atlanticum</name>
    <dbReference type="NCBI Taxonomy" id="357466"/>
    <lineage>
        <taxon>Eukaryota</taxon>
        <taxon>Viridiplantae</taxon>
        <taxon>Streptophyta</taxon>
        <taxon>Embryophyta</taxon>
        <taxon>Tracheophyta</taxon>
        <taxon>Spermatophyta</taxon>
        <taxon>Magnoliopsida</taxon>
        <taxon>Ranunculales</taxon>
        <taxon>Papaveraceae</taxon>
        <taxon>Papaveroideae</taxon>
        <taxon>Papaver</taxon>
    </lineage>
</organism>
<evidence type="ECO:0000313" key="2">
    <source>
        <dbReference type="EMBL" id="KAI3923301.1"/>
    </source>
</evidence>
<comment type="caution">
    <text evidence="2">The sequence shown here is derived from an EMBL/GenBank/DDBJ whole genome shotgun (WGS) entry which is preliminary data.</text>
</comment>
<dbReference type="EMBL" id="JAJJMB010008487">
    <property type="protein sequence ID" value="KAI3923301.1"/>
    <property type="molecule type" value="Genomic_DNA"/>
</dbReference>
<keyword evidence="3" id="KW-1185">Reference proteome</keyword>
<accession>A0AAD4XKL5</accession>
<feature type="compositionally biased region" description="Basic and acidic residues" evidence="1">
    <location>
        <begin position="9"/>
        <end position="27"/>
    </location>
</feature>
<evidence type="ECO:0000256" key="1">
    <source>
        <dbReference type="SAM" id="MobiDB-lite"/>
    </source>
</evidence>
<evidence type="ECO:0000313" key="3">
    <source>
        <dbReference type="Proteomes" id="UP001202328"/>
    </source>
</evidence>
<proteinExistence type="predicted"/>
<dbReference type="Proteomes" id="UP001202328">
    <property type="component" value="Unassembled WGS sequence"/>
</dbReference>
<sequence>MGSGRPPKKGREDGNLSKNEKLRDLEGRPIYFESKSAGPAEDSSFVYPSKHQGRTGDTSKYSSLGSLAYLWSVLSEEETALFKTNALGHLTDIQRDQCWSNAIFCFLMSRQIKVEPGKYLNDEILFRV</sequence>